<protein>
    <submittedName>
        <fullName evidence="3">Uncharacterized protein</fullName>
    </submittedName>
</protein>
<keyword evidence="2" id="KW-1133">Transmembrane helix</keyword>
<comment type="caution">
    <text evidence="3">The sequence shown here is derived from an EMBL/GenBank/DDBJ whole genome shotgun (WGS) entry which is preliminary data.</text>
</comment>
<evidence type="ECO:0000313" key="3">
    <source>
        <dbReference type="EMBL" id="KAF7359664.1"/>
    </source>
</evidence>
<keyword evidence="4" id="KW-1185">Reference proteome</keyword>
<evidence type="ECO:0000256" key="2">
    <source>
        <dbReference type="SAM" id="Phobius"/>
    </source>
</evidence>
<feature type="transmembrane region" description="Helical" evidence="2">
    <location>
        <begin position="30"/>
        <end position="53"/>
    </location>
</feature>
<feature type="region of interest" description="Disordered" evidence="1">
    <location>
        <begin position="1"/>
        <end position="24"/>
    </location>
</feature>
<dbReference type="OrthoDB" id="2644397at2759"/>
<dbReference type="EMBL" id="JACAZI010000005">
    <property type="protein sequence ID" value="KAF7359664.1"/>
    <property type="molecule type" value="Genomic_DNA"/>
</dbReference>
<organism evidence="3 4">
    <name type="scientific">Mycena venus</name>
    <dbReference type="NCBI Taxonomy" id="2733690"/>
    <lineage>
        <taxon>Eukaryota</taxon>
        <taxon>Fungi</taxon>
        <taxon>Dikarya</taxon>
        <taxon>Basidiomycota</taxon>
        <taxon>Agaricomycotina</taxon>
        <taxon>Agaricomycetes</taxon>
        <taxon>Agaricomycetidae</taxon>
        <taxon>Agaricales</taxon>
        <taxon>Marasmiineae</taxon>
        <taxon>Mycenaceae</taxon>
        <taxon>Mycena</taxon>
    </lineage>
</organism>
<evidence type="ECO:0000256" key="1">
    <source>
        <dbReference type="SAM" id="MobiDB-lite"/>
    </source>
</evidence>
<keyword evidence="2" id="KW-0812">Transmembrane</keyword>
<keyword evidence="2" id="KW-0472">Membrane</keyword>
<sequence length="611" mass="66054">MTEDGATTAMLDEEAPMNSPKTGHPMPRKALGLLSLILHPTLVVIHLALLFIWMRGLEHRLIFSLKTQRIAAFLITAIATTFGTIYSALLVFVTQILSVRRNLRMNQTLTATHDTAAAWAGIGSAVSQIWSQKAVTASISGVLSAFLYLGNILVLHITTPALFSLETFNSSRPVHVTTQGLPAYNWSADVLGDIRNSQSIYAPQSLYFLPSIVGSTTMLGLHGGTLYDVLESNAGIGNVTVNATGFNVTCGFVPDAVPRIEKAEFSPAWEVQWDGSPGSPAAFASISPDDTGNDTVVAMQMGFLDSVFFYYTIPIIDSNGDNGGPSYQNPYNMTGIGITPSIRILGCSQSPVTQTAVVDAQSNKLLTVEPAIRKTTSAWLPYKGPATTSPGLQKTAGGAWLPYNPATTYPINSTTGNLYIDFWGEWYGYMPPSYQKMLSAGDVFLNQNLNLLSSDANSKPRNVTLHELENSLSILVASMFWTLGHIQPAGWNASNNSLVTGTTDVASNAPFLLQGGATVIEYLTQVRLDLSIIAVGAGLAVSTALMFLALPSSLFHREAKREKDVLIDGTGILHAIWLYRNHPDLETHLEQVEHPTDENLRKAGIVRIRLV</sequence>
<feature type="transmembrane region" description="Helical" evidence="2">
    <location>
        <begin position="142"/>
        <end position="163"/>
    </location>
</feature>
<reference evidence="3" key="1">
    <citation type="submission" date="2020-05" db="EMBL/GenBank/DDBJ databases">
        <title>Mycena genomes resolve the evolution of fungal bioluminescence.</title>
        <authorList>
            <person name="Tsai I.J."/>
        </authorList>
    </citation>
    <scope>NUCLEOTIDE SEQUENCE</scope>
    <source>
        <strain evidence="3">CCC161011</strain>
    </source>
</reference>
<gene>
    <name evidence="3" type="ORF">MVEN_00690500</name>
</gene>
<name>A0A8H7D2H4_9AGAR</name>
<evidence type="ECO:0000313" key="4">
    <source>
        <dbReference type="Proteomes" id="UP000620124"/>
    </source>
</evidence>
<accession>A0A8H7D2H4</accession>
<proteinExistence type="predicted"/>
<dbReference type="Proteomes" id="UP000620124">
    <property type="component" value="Unassembled WGS sequence"/>
</dbReference>
<feature type="transmembrane region" description="Helical" evidence="2">
    <location>
        <begin position="73"/>
        <end position="97"/>
    </location>
</feature>
<dbReference type="AlphaFoldDB" id="A0A8H7D2H4"/>
<feature type="transmembrane region" description="Helical" evidence="2">
    <location>
        <begin position="530"/>
        <end position="550"/>
    </location>
</feature>